<dbReference type="EMBL" id="JAUKPO010000003">
    <property type="protein sequence ID" value="MDO1446291.1"/>
    <property type="molecule type" value="Genomic_DNA"/>
</dbReference>
<dbReference type="GO" id="GO:0003677">
    <property type="term" value="F:DNA binding"/>
    <property type="evidence" value="ECO:0007669"/>
    <property type="project" value="UniProtKB-KW"/>
</dbReference>
<comment type="caution">
    <text evidence="1">The sequence shown here is derived from an EMBL/GenBank/DDBJ whole genome shotgun (WGS) entry which is preliminary data.</text>
</comment>
<keyword evidence="1" id="KW-0238">DNA-binding</keyword>
<sequence length="103" mass="11687">MAETNDILLEELNNIKAMLAAGMLSKKKVLTFEEACIYTGRSRSDMYKKTAACQVPHYKPEGKMVYFDVEELAAWCLRNPVKTTEQIEQEAATLVTLGKRRGR</sequence>
<keyword evidence="2" id="KW-1185">Reference proteome</keyword>
<name>A0ABT8R3P1_9BACT</name>
<proteinExistence type="predicted"/>
<evidence type="ECO:0000313" key="2">
    <source>
        <dbReference type="Proteomes" id="UP001168528"/>
    </source>
</evidence>
<reference evidence="1" key="1">
    <citation type="submission" date="2023-07" db="EMBL/GenBank/DDBJ databases">
        <title>The genome sequence of Rhodocytophaga aerolata KACC 12507.</title>
        <authorList>
            <person name="Zhang X."/>
        </authorList>
    </citation>
    <scope>NUCLEOTIDE SEQUENCE</scope>
    <source>
        <strain evidence="1">KACC 12507</strain>
    </source>
</reference>
<dbReference type="Proteomes" id="UP001168528">
    <property type="component" value="Unassembled WGS sequence"/>
</dbReference>
<evidence type="ECO:0000313" key="1">
    <source>
        <dbReference type="EMBL" id="MDO1446291.1"/>
    </source>
</evidence>
<organism evidence="1 2">
    <name type="scientific">Rhodocytophaga aerolata</name>
    <dbReference type="NCBI Taxonomy" id="455078"/>
    <lineage>
        <taxon>Bacteria</taxon>
        <taxon>Pseudomonadati</taxon>
        <taxon>Bacteroidota</taxon>
        <taxon>Cytophagia</taxon>
        <taxon>Cytophagales</taxon>
        <taxon>Rhodocytophagaceae</taxon>
        <taxon>Rhodocytophaga</taxon>
    </lineage>
</organism>
<dbReference type="RefSeq" id="WP_302037087.1">
    <property type="nucleotide sequence ID" value="NZ_JAUKPO010000003.1"/>
</dbReference>
<protein>
    <submittedName>
        <fullName evidence="1">DNA-binding protein</fullName>
    </submittedName>
</protein>
<gene>
    <name evidence="1" type="ORF">Q0590_08510</name>
</gene>
<accession>A0ABT8R3P1</accession>